<evidence type="ECO:0000313" key="8">
    <source>
        <dbReference type="RefSeq" id="XP_013907132.1"/>
    </source>
</evidence>
<evidence type="ECO:0000256" key="4">
    <source>
        <dbReference type="ARBA" id="ARBA00022734"/>
    </source>
</evidence>
<dbReference type="InterPro" id="IPR018378">
    <property type="entry name" value="C-type_lectin_CS"/>
</dbReference>
<evidence type="ECO:0000256" key="2">
    <source>
        <dbReference type="ARBA" id="ARBA00022525"/>
    </source>
</evidence>
<evidence type="ECO:0000256" key="1">
    <source>
        <dbReference type="ARBA" id="ARBA00004613"/>
    </source>
</evidence>
<dbReference type="Proteomes" id="UP000504617">
    <property type="component" value="Unplaced"/>
</dbReference>
<dbReference type="GO" id="GO:0001503">
    <property type="term" value="P:ossification"/>
    <property type="evidence" value="ECO:0007669"/>
    <property type="project" value="TreeGrafter"/>
</dbReference>
<keyword evidence="7" id="KW-1185">Reference proteome</keyword>
<evidence type="ECO:0000256" key="3">
    <source>
        <dbReference type="ARBA" id="ARBA00022729"/>
    </source>
</evidence>
<dbReference type="OrthoDB" id="7357196at2759"/>
<accession>A0A6I9X048</accession>
<dbReference type="SMART" id="SM00034">
    <property type="entry name" value="CLECT"/>
    <property type="match status" value="1"/>
</dbReference>
<dbReference type="Pfam" id="PF00059">
    <property type="entry name" value="Lectin_C"/>
    <property type="match status" value="1"/>
</dbReference>
<evidence type="ECO:0000256" key="5">
    <source>
        <dbReference type="ARBA" id="ARBA00023157"/>
    </source>
</evidence>
<comment type="subcellular location">
    <subcellularLocation>
        <location evidence="1">Secreted</location>
    </subcellularLocation>
</comment>
<dbReference type="AlphaFoldDB" id="A0A6I9X048"/>
<keyword evidence="4" id="KW-0430">Lectin</keyword>
<dbReference type="GO" id="GO:0030246">
    <property type="term" value="F:carbohydrate binding"/>
    <property type="evidence" value="ECO:0007669"/>
    <property type="project" value="UniProtKB-KW"/>
</dbReference>
<dbReference type="GeneID" id="106537501"/>
<dbReference type="PROSITE" id="PS50041">
    <property type="entry name" value="C_TYPE_LECTIN_2"/>
    <property type="match status" value="1"/>
</dbReference>
<dbReference type="SUPFAM" id="SSF56436">
    <property type="entry name" value="C-type lectin-like"/>
    <property type="match status" value="1"/>
</dbReference>
<feature type="domain" description="C-type lectin" evidence="6">
    <location>
        <begin position="60"/>
        <end position="159"/>
    </location>
</feature>
<dbReference type="GO" id="GO:0005615">
    <property type="term" value="C:extracellular space"/>
    <property type="evidence" value="ECO:0007669"/>
    <property type="project" value="TreeGrafter"/>
</dbReference>
<dbReference type="PROSITE" id="PS00615">
    <property type="entry name" value="C_TYPE_LECTIN_1"/>
    <property type="match status" value="1"/>
</dbReference>
<dbReference type="InterPro" id="IPR016186">
    <property type="entry name" value="C-type_lectin-like/link_sf"/>
</dbReference>
<dbReference type="PANTHER" id="PTHR22799:SF1">
    <property type="entry name" value="C-TYPE LECTIN DOMAIN FAMILY 11 MEMBER A"/>
    <property type="match status" value="1"/>
</dbReference>
<dbReference type="KEGG" id="tsr:106537501"/>
<reference evidence="8" key="1">
    <citation type="submission" date="2025-08" db="UniProtKB">
        <authorList>
            <consortium name="RefSeq"/>
        </authorList>
    </citation>
    <scope>IDENTIFICATION</scope>
    <source>
        <tissue evidence="8">Skeletal muscle</tissue>
    </source>
</reference>
<protein>
    <submittedName>
        <fullName evidence="8">Pulmonary surfactant-associated protein A-like</fullName>
    </submittedName>
</protein>
<dbReference type="Gene3D" id="3.10.100.10">
    <property type="entry name" value="Mannose-Binding Protein A, subunit A"/>
    <property type="match status" value="1"/>
</dbReference>
<proteinExistence type="predicted"/>
<keyword evidence="2" id="KW-0964">Secreted</keyword>
<dbReference type="PANTHER" id="PTHR22799">
    <property type="entry name" value="TETRANECTIN-RELATED"/>
    <property type="match status" value="1"/>
</dbReference>
<dbReference type="InterPro" id="IPR001304">
    <property type="entry name" value="C-type_lectin-like"/>
</dbReference>
<evidence type="ECO:0000313" key="7">
    <source>
        <dbReference type="Proteomes" id="UP000504617"/>
    </source>
</evidence>
<dbReference type="GO" id="GO:0008083">
    <property type="term" value="F:growth factor activity"/>
    <property type="evidence" value="ECO:0007669"/>
    <property type="project" value="TreeGrafter"/>
</dbReference>
<gene>
    <name evidence="8" type="primary">LOC106537501</name>
</gene>
<organism evidence="7 8">
    <name type="scientific">Thamnophis sirtalis</name>
    <dbReference type="NCBI Taxonomy" id="35019"/>
    <lineage>
        <taxon>Eukaryota</taxon>
        <taxon>Metazoa</taxon>
        <taxon>Chordata</taxon>
        <taxon>Craniata</taxon>
        <taxon>Vertebrata</taxon>
        <taxon>Euteleostomi</taxon>
        <taxon>Lepidosauria</taxon>
        <taxon>Squamata</taxon>
        <taxon>Bifurcata</taxon>
        <taxon>Unidentata</taxon>
        <taxon>Episquamata</taxon>
        <taxon>Toxicofera</taxon>
        <taxon>Serpentes</taxon>
        <taxon>Colubroidea</taxon>
        <taxon>Colubridae</taxon>
        <taxon>Natricinae</taxon>
        <taxon>Thamnophis</taxon>
    </lineage>
</organism>
<dbReference type="InterPro" id="IPR051663">
    <property type="entry name" value="CLec_Tetranectin-domain"/>
</dbReference>
<dbReference type="InterPro" id="IPR016187">
    <property type="entry name" value="CTDL_fold"/>
</dbReference>
<dbReference type="RefSeq" id="XP_013907132.1">
    <property type="nucleotide sequence ID" value="XM_014051657.1"/>
</dbReference>
<keyword evidence="5" id="KW-1015">Disulfide bond</keyword>
<evidence type="ECO:0000259" key="6">
    <source>
        <dbReference type="PROSITE" id="PS50041"/>
    </source>
</evidence>
<name>A0A6I9X048_9SAUR</name>
<keyword evidence="3" id="KW-0732">Signal</keyword>
<sequence>MNFYYFSFAGVPASKDPKLQNDIKELQHRIARMERALTLDGKMAIAGNKLFTSNGKASVYEKTKVTCQEAHGSIAAPRNLNENKAIQKIVQYYNSYAYLGVIESNEPGKFNFWNGDPLNFTNWYKNEPSGQGTEKCVEIYSDGTWNDKMCNNYRLVVCEF</sequence>